<dbReference type="AlphaFoldDB" id="A0A0E0BSY5"/>
<evidence type="ECO:0000313" key="1">
    <source>
        <dbReference type="EnsemblPlants" id="OGLUM12G14270.1"/>
    </source>
</evidence>
<dbReference type="Gramene" id="OGLUM12G14270.1">
    <property type="protein sequence ID" value="OGLUM12G14270.1"/>
    <property type="gene ID" value="OGLUM12G14270"/>
</dbReference>
<dbReference type="HOGENOM" id="CLU_2472701_0_0_1"/>
<name>A0A0E0BSY5_9ORYZ</name>
<reference evidence="1" key="1">
    <citation type="submission" date="2015-04" db="UniProtKB">
        <authorList>
            <consortium name="EnsemblPlants"/>
        </authorList>
    </citation>
    <scope>IDENTIFICATION</scope>
</reference>
<dbReference type="EnsemblPlants" id="OGLUM12G14270.1">
    <property type="protein sequence ID" value="OGLUM12G14270.1"/>
    <property type="gene ID" value="OGLUM12G14270"/>
</dbReference>
<protein>
    <submittedName>
        <fullName evidence="1">Uncharacterized protein</fullName>
    </submittedName>
</protein>
<proteinExistence type="predicted"/>
<accession>A0A0E0BSY5</accession>
<sequence length="88" mass="9642">MAELVLELTGGERWIISACNLKRKCRGVQGKVLGMVHAQRIDKWLTGGGGIDDGVRRQVQNGAEEERGVLSLYDAPFFGVLEGEWRGG</sequence>
<reference evidence="1" key="2">
    <citation type="submission" date="2018-05" db="EMBL/GenBank/DDBJ databases">
        <title>OgluRS3 (Oryza glumaepatula Reference Sequence Version 3).</title>
        <authorList>
            <person name="Zhang J."/>
            <person name="Kudrna D."/>
            <person name="Lee S."/>
            <person name="Talag J."/>
            <person name="Welchert J."/>
            <person name="Wing R.A."/>
        </authorList>
    </citation>
    <scope>NUCLEOTIDE SEQUENCE [LARGE SCALE GENOMIC DNA]</scope>
</reference>
<dbReference type="Proteomes" id="UP000026961">
    <property type="component" value="Chromosome 12"/>
</dbReference>
<keyword evidence="2" id="KW-1185">Reference proteome</keyword>
<evidence type="ECO:0000313" key="2">
    <source>
        <dbReference type="Proteomes" id="UP000026961"/>
    </source>
</evidence>
<organism evidence="1">
    <name type="scientific">Oryza glumipatula</name>
    <dbReference type="NCBI Taxonomy" id="40148"/>
    <lineage>
        <taxon>Eukaryota</taxon>
        <taxon>Viridiplantae</taxon>
        <taxon>Streptophyta</taxon>
        <taxon>Embryophyta</taxon>
        <taxon>Tracheophyta</taxon>
        <taxon>Spermatophyta</taxon>
        <taxon>Magnoliopsida</taxon>
        <taxon>Liliopsida</taxon>
        <taxon>Poales</taxon>
        <taxon>Poaceae</taxon>
        <taxon>BOP clade</taxon>
        <taxon>Oryzoideae</taxon>
        <taxon>Oryzeae</taxon>
        <taxon>Oryzinae</taxon>
        <taxon>Oryza</taxon>
    </lineage>
</organism>